<comment type="caution">
    <text evidence="8">The sequence shown here is derived from an EMBL/GenBank/DDBJ whole genome shotgun (WGS) entry which is preliminary data.</text>
</comment>
<keyword evidence="4" id="KW-0012">Acyltransferase</keyword>
<dbReference type="InterPro" id="IPR018357">
    <property type="entry name" value="Hexapep_transf_CS"/>
</dbReference>
<dbReference type="PANTHER" id="PTHR43300:SF7">
    <property type="entry name" value="UDP-N-ACETYLBACILLOSAMINE N-ACETYLTRANSFERASE"/>
    <property type="match status" value="1"/>
</dbReference>
<evidence type="ECO:0000256" key="6">
    <source>
        <dbReference type="PIRSR" id="PIRSR620019-2"/>
    </source>
</evidence>
<sequence>MSALVLVGGGGHGRSCLDVARSAGIEVAGFVDRDPSVSMAGVPWLGGDDWLATRPAGYTFLVTVGQVASAVVRVRLFNTLQSHGLPLASLQAPTAMVSPSALLGAGCAVLHRALVHCHAQIGDNVIVNSGSIIEHDARVGAHCHVSTGAIVNGCAVIGQRCMIGSGAVVLQGVSIADDVVVGAGAVVTCDITEAGTWVGVPARKVK</sequence>
<dbReference type="GO" id="GO:0016746">
    <property type="term" value="F:acyltransferase activity"/>
    <property type="evidence" value="ECO:0007669"/>
    <property type="project" value="UniProtKB-KW"/>
</dbReference>
<accession>A0A8J7FQW2</accession>
<dbReference type="Proteomes" id="UP000604481">
    <property type="component" value="Unassembled WGS sequence"/>
</dbReference>
<proteinExistence type="inferred from homology"/>
<feature type="binding site" evidence="6">
    <location>
        <position position="144"/>
    </location>
    <ligand>
        <name>acetyl-CoA</name>
        <dbReference type="ChEBI" id="CHEBI:57288"/>
    </ligand>
</feature>
<dbReference type="Pfam" id="PF14602">
    <property type="entry name" value="Hexapep_2"/>
    <property type="match status" value="1"/>
</dbReference>
<feature type="site" description="Increases basicity of active site His" evidence="5">
    <location>
        <position position="136"/>
    </location>
</feature>
<organism evidence="8 9">
    <name type="scientific">Chitinilyticum piscinae</name>
    <dbReference type="NCBI Taxonomy" id="2866724"/>
    <lineage>
        <taxon>Bacteria</taxon>
        <taxon>Pseudomonadati</taxon>
        <taxon>Pseudomonadota</taxon>
        <taxon>Betaproteobacteria</taxon>
        <taxon>Neisseriales</taxon>
        <taxon>Chitinibacteraceae</taxon>
        <taxon>Chitinilyticum</taxon>
    </lineage>
</organism>
<dbReference type="InterPro" id="IPR020019">
    <property type="entry name" value="AcTrfase_PglD-like"/>
</dbReference>
<dbReference type="PROSITE" id="PS00101">
    <property type="entry name" value="HEXAPEP_TRANSFERASES"/>
    <property type="match status" value="1"/>
</dbReference>
<evidence type="ECO:0000256" key="5">
    <source>
        <dbReference type="PIRSR" id="PIRSR620019-1"/>
    </source>
</evidence>
<dbReference type="SUPFAM" id="SSF51161">
    <property type="entry name" value="Trimeric LpxA-like enzymes"/>
    <property type="match status" value="1"/>
</dbReference>
<dbReference type="InterPro" id="IPR041561">
    <property type="entry name" value="PglD_N"/>
</dbReference>
<evidence type="ECO:0000313" key="8">
    <source>
        <dbReference type="EMBL" id="MBE9610649.1"/>
    </source>
</evidence>
<dbReference type="AlphaFoldDB" id="A0A8J7FQW2"/>
<dbReference type="PANTHER" id="PTHR43300">
    <property type="entry name" value="ACETYLTRANSFERASE"/>
    <property type="match status" value="1"/>
</dbReference>
<keyword evidence="9" id="KW-1185">Reference proteome</keyword>
<dbReference type="RefSeq" id="WP_194117193.1">
    <property type="nucleotide sequence ID" value="NZ_JADFUA010000011.1"/>
</dbReference>
<keyword evidence="2" id="KW-0808">Transferase</keyword>
<reference evidence="8 9" key="1">
    <citation type="submission" date="2020-10" db="EMBL/GenBank/DDBJ databases">
        <title>The genome sequence of Chitinilyticum litopenaei 4Y14.</title>
        <authorList>
            <person name="Liu Y."/>
        </authorList>
    </citation>
    <scope>NUCLEOTIDE SEQUENCE [LARGE SCALE GENOMIC DNA]</scope>
    <source>
        <strain evidence="8 9">4Y14</strain>
    </source>
</reference>
<evidence type="ECO:0000256" key="2">
    <source>
        <dbReference type="ARBA" id="ARBA00022679"/>
    </source>
</evidence>
<evidence type="ECO:0000259" key="7">
    <source>
        <dbReference type="Pfam" id="PF17836"/>
    </source>
</evidence>
<dbReference type="NCBIfam" id="TIGR03570">
    <property type="entry name" value="NeuD_NnaD"/>
    <property type="match status" value="1"/>
</dbReference>
<evidence type="ECO:0000313" key="9">
    <source>
        <dbReference type="Proteomes" id="UP000604481"/>
    </source>
</evidence>
<comment type="similarity">
    <text evidence="1">Belongs to the transferase hexapeptide repeat family.</text>
</comment>
<name>A0A8J7FQW2_9NEIS</name>
<feature type="domain" description="PglD N-terminal" evidence="7">
    <location>
        <begin position="4"/>
        <end position="67"/>
    </location>
</feature>
<dbReference type="InterPro" id="IPR001451">
    <property type="entry name" value="Hexapep"/>
</dbReference>
<protein>
    <submittedName>
        <fullName evidence="8">NeuD/PglB/VioB family sugar acetyltransferase</fullName>
    </submittedName>
</protein>
<gene>
    <name evidence="8" type="ORF">INR99_15010</name>
</gene>
<dbReference type="Gene3D" id="3.40.50.20">
    <property type="match status" value="1"/>
</dbReference>
<evidence type="ECO:0000256" key="1">
    <source>
        <dbReference type="ARBA" id="ARBA00007274"/>
    </source>
</evidence>
<dbReference type="EMBL" id="JADFUA010000011">
    <property type="protein sequence ID" value="MBE9610649.1"/>
    <property type="molecule type" value="Genomic_DNA"/>
</dbReference>
<dbReference type="InterPro" id="IPR050179">
    <property type="entry name" value="Trans_hexapeptide_repeat"/>
</dbReference>
<feature type="active site" description="Proton acceptor" evidence="5">
    <location>
        <position position="135"/>
    </location>
</feature>
<dbReference type="Pfam" id="PF17836">
    <property type="entry name" value="PglD_N"/>
    <property type="match status" value="1"/>
</dbReference>
<feature type="binding site" evidence="6">
    <location>
        <position position="65"/>
    </location>
    <ligand>
        <name>substrate</name>
    </ligand>
</feature>
<dbReference type="Gene3D" id="2.160.10.10">
    <property type="entry name" value="Hexapeptide repeat proteins"/>
    <property type="match status" value="1"/>
</dbReference>
<evidence type="ECO:0000256" key="4">
    <source>
        <dbReference type="ARBA" id="ARBA00023315"/>
    </source>
</evidence>
<dbReference type="CDD" id="cd03360">
    <property type="entry name" value="LbH_AT_putative"/>
    <property type="match status" value="1"/>
</dbReference>
<evidence type="ECO:0000256" key="3">
    <source>
        <dbReference type="ARBA" id="ARBA00022737"/>
    </source>
</evidence>
<keyword evidence="3" id="KW-0677">Repeat</keyword>
<dbReference type="InterPro" id="IPR011004">
    <property type="entry name" value="Trimer_LpxA-like_sf"/>
</dbReference>